<keyword evidence="2" id="KW-1185">Reference proteome</keyword>
<protein>
    <submittedName>
        <fullName evidence="1">Uncharacterized protein</fullName>
    </submittedName>
</protein>
<organism evidence="1 2">
    <name type="scientific">Planktothrix pseudagardhii</name>
    <dbReference type="NCBI Taxonomy" id="132604"/>
    <lineage>
        <taxon>Bacteria</taxon>
        <taxon>Bacillati</taxon>
        <taxon>Cyanobacteriota</taxon>
        <taxon>Cyanophyceae</taxon>
        <taxon>Oscillatoriophycideae</taxon>
        <taxon>Oscillatoriales</taxon>
        <taxon>Microcoleaceae</taxon>
        <taxon>Planktothrix</taxon>
    </lineage>
</organism>
<evidence type="ECO:0000313" key="1">
    <source>
        <dbReference type="EMBL" id="CAD5957107.1"/>
    </source>
</evidence>
<dbReference type="Proteomes" id="UP001153719">
    <property type="component" value="Chromosome"/>
</dbReference>
<reference evidence="1" key="1">
    <citation type="submission" date="2020-09" db="EMBL/GenBank/DDBJ databases">
        <authorList>
            <person name="Blom J."/>
        </authorList>
    </citation>
    <scope>NUCLEOTIDE SEQUENCE</scope>
    <source>
        <strain evidence="1">No.713</strain>
    </source>
</reference>
<evidence type="ECO:0000313" key="2">
    <source>
        <dbReference type="Proteomes" id="UP001153719"/>
    </source>
</evidence>
<accession>A0A9W4CM74</accession>
<sequence length="31" mass="3543">MPYQSLEELPDAIKSHFTKFASSRSHGFDCL</sequence>
<name>A0A9W4CM74_9CYAN</name>
<dbReference type="KEGG" id="ppsu:NO713_02953"/>
<dbReference type="AlphaFoldDB" id="A0A9W4CM74"/>
<proteinExistence type="predicted"/>
<dbReference type="EMBL" id="LR882967">
    <property type="protein sequence ID" value="CAD5957107.1"/>
    <property type="molecule type" value="Genomic_DNA"/>
</dbReference>
<gene>
    <name evidence="1" type="ORF">NO713_02953</name>
</gene>